<evidence type="ECO:0000313" key="2">
    <source>
        <dbReference type="EMBL" id="GFZ07513.1"/>
    </source>
</evidence>
<dbReference type="Proteomes" id="UP000585474">
    <property type="component" value="Unassembled WGS sequence"/>
</dbReference>
<comment type="caution">
    <text evidence="2">The sequence shown here is derived from an EMBL/GenBank/DDBJ whole genome shotgun (WGS) entry which is preliminary data.</text>
</comment>
<dbReference type="AlphaFoldDB" id="A0A7J0G9Q6"/>
<feature type="region of interest" description="Disordered" evidence="1">
    <location>
        <begin position="232"/>
        <end position="327"/>
    </location>
</feature>
<reference evidence="2 3" key="1">
    <citation type="submission" date="2019-07" db="EMBL/GenBank/DDBJ databases">
        <title>De Novo Assembly of kiwifruit Actinidia rufa.</title>
        <authorList>
            <person name="Sugita-Konishi S."/>
            <person name="Sato K."/>
            <person name="Mori E."/>
            <person name="Abe Y."/>
            <person name="Kisaki G."/>
            <person name="Hamano K."/>
            <person name="Suezawa K."/>
            <person name="Otani M."/>
            <person name="Fukuda T."/>
            <person name="Manabe T."/>
            <person name="Gomi K."/>
            <person name="Tabuchi M."/>
            <person name="Akimitsu K."/>
            <person name="Kataoka I."/>
        </authorList>
    </citation>
    <scope>NUCLEOTIDE SEQUENCE [LARGE SCALE GENOMIC DNA]</scope>
    <source>
        <strain evidence="3">cv. Fuchu</strain>
    </source>
</reference>
<gene>
    <name evidence="2" type="ORF">Acr_19g0004500</name>
</gene>
<sequence>MIDVFHLALDFICTYLGSTLTESELSSANRVLIDSLDDHKPKQSDLSAQPIPTLAGGGGGGGGFGSGSGSGRGYGYGGGSGGGGSGFGGGGGYGGGSGSSGGGYGGGSGSSGGGRGGGSSGSGGSGGGGGGSGYPGSGIPVYPPGGGGGNGYPGSGMPVYPPGGGGGGGGGSGYPGSGMPVYPPGGGGGGGGGGSSGYPGSGIPMYPPYFGPINPPFDCGCPIGGWSLRPDSGVGMSSDGSSTGAHPKSTISEAVKEDQEAHEVRNHGSLEFAKKASEPAPSDTDALAPNNNGLFQYAPMDGLDPAEDEMGQSQSGNSQNIIPSAVK</sequence>
<feature type="region of interest" description="Disordered" evidence="1">
    <location>
        <begin position="104"/>
        <end position="142"/>
    </location>
</feature>
<evidence type="ECO:0000313" key="3">
    <source>
        <dbReference type="Proteomes" id="UP000585474"/>
    </source>
</evidence>
<accession>A0A7J0G9Q6</accession>
<protein>
    <recommendedName>
        <fullName evidence="4">Glycine-rich protein</fullName>
    </recommendedName>
</protein>
<feature type="compositionally biased region" description="Basic and acidic residues" evidence="1">
    <location>
        <begin position="254"/>
        <end position="277"/>
    </location>
</feature>
<dbReference type="PRINTS" id="PR01228">
    <property type="entry name" value="EGGSHELL"/>
</dbReference>
<name>A0A7J0G9Q6_9ERIC</name>
<proteinExistence type="predicted"/>
<feature type="compositionally biased region" description="Polar residues" evidence="1">
    <location>
        <begin position="311"/>
        <end position="327"/>
    </location>
</feature>
<dbReference type="EMBL" id="BJWL01000019">
    <property type="protein sequence ID" value="GFZ07513.1"/>
    <property type="molecule type" value="Genomic_DNA"/>
</dbReference>
<organism evidence="2 3">
    <name type="scientific">Actinidia rufa</name>
    <dbReference type="NCBI Taxonomy" id="165716"/>
    <lineage>
        <taxon>Eukaryota</taxon>
        <taxon>Viridiplantae</taxon>
        <taxon>Streptophyta</taxon>
        <taxon>Embryophyta</taxon>
        <taxon>Tracheophyta</taxon>
        <taxon>Spermatophyta</taxon>
        <taxon>Magnoliopsida</taxon>
        <taxon>eudicotyledons</taxon>
        <taxon>Gunneridae</taxon>
        <taxon>Pentapetalae</taxon>
        <taxon>asterids</taxon>
        <taxon>Ericales</taxon>
        <taxon>Actinidiaceae</taxon>
        <taxon>Actinidia</taxon>
    </lineage>
</organism>
<evidence type="ECO:0008006" key="4">
    <source>
        <dbReference type="Google" id="ProtNLM"/>
    </source>
</evidence>
<evidence type="ECO:0000256" key="1">
    <source>
        <dbReference type="SAM" id="MobiDB-lite"/>
    </source>
</evidence>
<feature type="compositionally biased region" description="Gly residues" evidence="1">
    <location>
        <begin position="104"/>
        <end position="136"/>
    </location>
</feature>
<feature type="compositionally biased region" description="Gly residues" evidence="1">
    <location>
        <begin position="55"/>
        <end position="66"/>
    </location>
</feature>
<feature type="compositionally biased region" description="Low complexity" evidence="1">
    <location>
        <begin position="232"/>
        <end position="244"/>
    </location>
</feature>
<feature type="region of interest" description="Disordered" evidence="1">
    <location>
        <begin position="40"/>
        <end position="66"/>
    </location>
</feature>
<keyword evidence="3" id="KW-1185">Reference proteome</keyword>